<keyword evidence="2" id="KW-1185">Reference proteome</keyword>
<gene>
    <name evidence="1" type="ORF">D5086_008568</name>
</gene>
<accession>A0ACC4CHE5</accession>
<name>A0ACC4CHE5_POPAL</name>
<reference evidence="1 2" key="1">
    <citation type="journal article" date="2024" name="Plant Biotechnol. J.">
        <title>Genome and CRISPR/Cas9 system of a widespread forest tree (Populus alba) in the world.</title>
        <authorList>
            <person name="Liu Y.J."/>
            <person name="Jiang P.F."/>
            <person name="Han X.M."/>
            <person name="Li X.Y."/>
            <person name="Wang H.M."/>
            <person name="Wang Y.J."/>
            <person name="Wang X.X."/>
            <person name="Zeng Q.Y."/>
        </authorList>
    </citation>
    <scope>NUCLEOTIDE SEQUENCE [LARGE SCALE GENOMIC DNA]</scope>
    <source>
        <strain evidence="2">cv. PAL-ZL1</strain>
    </source>
</reference>
<dbReference type="EMBL" id="RCHU02000004">
    <property type="protein sequence ID" value="KAL3596931.1"/>
    <property type="molecule type" value="Genomic_DNA"/>
</dbReference>
<evidence type="ECO:0000313" key="2">
    <source>
        <dbReference type="Proteomes" id="UP000309997"/>
    </source>
</evidence>
<evidence type="ECO:0000313" key="1">
    <source>
        <dbReference type="EMBL" id="KAL3596931.1"/>
    </source>
</evidence>
<proteinExistence type="predicted"/>
<organism evidence="1 2">
    <name type="scientific">Populus alba</name>
    <name type="common">White poplar</name>
    <dbReference type="NCBI Taxonomy" id="43335"/>
    <lineage>
        <taxon>Eukaryota</taxon>
        <taxon>Viridiplantae</taxon>
        <taxon>Streptophyta</taxon>
        <taxon>Embryophyta</taxon>
        <taxon>Tracheophyta</taxon>
        <taxon>Spermatophyta</taxon>
        <taxon>Magnoliopsida</taxon>
        <taxon>eudicotyledons</taxon>
        <taxon>Gunneridae</taxon>
        <taxon>Pentapetalae</taxon>
        <taxon>rosids</taxon>
        <taxon>fabids</taxon>
        <taxon>Malpighiales</taxon>
        <taxon>Salicaceae</taxon>
        <taxon>Saliceae</taxon>
        <taxon>Populus</taxon>
    </lineage>
</organism>
<protein>
    <submittedName>
        <fullName evidence="1">Uncharacterized protein</fullName>
    </submittedName>
</protein>
<comment type="caution">
    <text evidence="1">The sequence shown here is derived from an EMBL/GenBank/DDBJ whole genome shotgun (WGS) entry which is preliminary data.</text>
</comment>
<dbReference type="Proteomes" id="UP000309997">
    <property type="component" value="Unassembled WGS sequence"/>
</dbReference>
<sequence>MAVETLIFLLLVIASLFTESQNYPREGPSVRTDLRLSRALIGEDGRIYICGEKTLYAFESNGSIAWTSYLSYACNASMAPVHGTVGKLYLVAENRVLRINFSDVRSSPPAVEVFFGPEKGQAGAGDIIGLAASTLSSSYGYSLGCRKGVKDCSFSSSPVVDRCEASLYISNNAGELYSLSLRSPHFNWVQDLSSFDKNFTVTPGNNGRLYVTVPPLSLVLTLDVLKGNILWQTSIGPLGSAECEPVVDSNGWVSIGSLDGFLYSISPTGALKKYSKASEQDYVIQVSPHLDCSGNAIYMSQTEMEGKVVRTVGESTCVSAMKPKGVLFTMLVPATGVIHWSESYPGKVSSMLSQSDLKNFVLDEGLLLSFIAASRTGKPLPCRSKHQKLLSTCSQARPRHHSIYTGNERTIVLFLLLESILLVILAGLVRFCCIFWTKKKLQDQGLGSFLEKRRSLQLKKKEFDRTITQLEKKAANEAVAHEVIEEIGDLVRERESISRKLSTTYSLGRDIGKGLRSESLLPVYDGKSRSFSFQSARKESVTIFHTLSNTSSGESSKEKDSDGDFHEENQSSAKGKGKARAPV</sequence>